<feature type="domain" description="ABC transmembrane type-2" evidence="6">
    <location>
        <begin position="131"/>
        <end position="359"/>
    </location>
</feature>
<dbReference type="GO" id="GO:0140359">
    <property type="term" value="F:ABC-type transporter activity"/>
    <property type="evidence" value="ECO:0007669"/>
    <property type="project" value="InterPro"/>
</dbReference>
<feature type="transmembrane region" description="Helical" evidence="5">
    <location>
        <begin position="166"/>
        <end position="188"/>
    </location>
</feature>
<keyword evidence="4 5" id="KW-0472">Membrane</keyword>
<feature type="transmembrane region" description="Helical" evidence="5">
    <location>
        <begin position="208"/>
        <end position="236"/>
    </location>
</feature>
<gene>
    <name evidence="7" type="ORF">DX130_13595</name>
</gene>
<evidence type="ECO:0000313" key="8">
    <source>
        <dbReference type="Proteomes" id="UP000261905"/>
    </source>
</evidence>
<protein>
    <recommendedName>
        <fullName evidence="5">Transport permease protein</fullName>
    </recommendedName>
</protein>
<dbReference type="PROSITE" id="PS51012">
    <property type="entry name" value="ABC_TM2"/>
    <property type="match status" value="1"/>
</dbReference>
<feature type="transmembrane region" description="Helical" evidence="5">
    <location>
        <begin position="334"/>
        <end position="356"/>
    </location>
</feature>
<dbReference type="InterPro" id="IPR052902">
    <property type="entry name" value="ABC-2_transporter"/>
</dbReference>
<proteinExistence type="inferred from homology"/>
<keyword evidence="8" id="KW-1185">Reference proteome</keyword>
<dbReference type="PANTHER" id="PTHR43027:SF1">
    <property type="entry name" value="DOXORUBICIN RESISTANCE ABC TRANSPORTER PERMEASE PROTEIN DRRC-RELATED"/>
    <property type="match status" value="1"/>
</dbReference>
<sequence>MFTAQLKMMFREKQVWFWNIFFPIILMVLFMIIFGGNGSSSTFKATIAVADPVPNASSGMLLSQLGQIPVFEMKEENPITLEQGREWVENKDIDALIVLPETEGVSEVGLIVNREREGSATTQAISGILERFIQQANLAAVGATATYTISMDSITSASEDTNYQDFLMTGMIGLSLAQGGLFGMVDLVDMRKRGLLKRLRMTPAKMGLFGLAGMIVRLMLGIIQVVILGLIGVFAFGANLHINFASLAVAFFIGSLVFNAMGYLFSSFSKTMEAYMGVANISSMLMMFLSGVFFPLESLPEWLQPVPKMLPLTYFVDGLRDGLIYANGVMSSSFWLGMGIMAMWGVVCFLLGSQIYRSKSIAATR</sequence>
<evidence type="ECO:0000256" key="2">
    <source>
        <dbReference type="ARBA" id="ARBA00022692"/>
    </source>
</evidence>
<dbReference type="OrthoDB" id="9788252at2"/>
<evidence type="ECO:0000256" key="1">
    <source>
        <dbReference type="ARBA" id="ARBA00004141"/>
    </source>
</evidence>
<evidence type="ECO:0000256" key="4">
    <source>
        <dbReference type="ARBA" id="ARBA00023136"/>
    </source>
</evidence>
<evidence type="ECO:0000259" key="6">
    <source>
        <dbReference type="PROSITE" id="PS51012"/>
    </source>
</evidence>
<dbReference type="InterPro" id="IPR000412">
    <property type="entry name" value="ABC_2_transport"/>
</dbReference>
<feature type="transmembrane region" description="Helical" evidence="5">
    <location>
        <begin position="242"/>
        <end position="265"/>
    </location>
</feature>
<dbReference type="EMBL" id="QUBQ01000002">
    <property type="protein sequence ID" value="REK75219.1"/>
    <property type="molecule type" value="Genomic_DNA"/>
</dbReference>
<keyword evidence="2 5" id="KW-0812">Transmembrane</keyword>
<dbReference type="PANTHER" id="PTHR43027">
    <property type="entry name" value="DOXORUBICIN RESISTANCE ABC TRANSPORTER PERMEASE PROTEIN DRRC-RELATED"/>
    <property type="match status" value="1"/>
</dbReference>
<accession>A0A371PH04</accession>
<comment type="caution">
    <text evidence="7">The sequence shown here is derived from an EMBL/GenBank/DDBJ whole genome shotgun (WGS) entry which is preliminary data.</text>
</comment>
<name>A0A371PH04_9BACL</name>
<reference evidence="7 8" key="1">
    <citation type="submission" date="2018-08" db="EMBL/GenBank/DDBJ databases">
        <title>Paenibacillus sp. M4BSY-1, whole genome shotgun sequence.</title>
        <authorList>
            <person name="Tuo L."/>
        </authorList>
    </citation>
    <scope>NUCLEOTIDE SEQUENCE [LARGE SCALE GENOMIC DNA]</scope>
    <source>
        <strain evidence="7 8">M4BSY-1</strain>
    </source>
</reference>
<evidence type="ECO:0000313" key="7">
    <source>
        <dbReference type="EMBL" id="REK75219.1"/>
    </source>
</evidence>
<dbReference type="GO" id="GO:0043190">
    <property type="term" value="C:ATP-binding cassette (ABC) transporter complex"/>
    <property type="evidence" value="ECO:0007669"/>
    <property type="project" value="InterPro"/>
</dbReference>
<evidence type="ECO:0000256" key="3">
    <source>
        <dbReference type="ARBA" id="ARBA00022989"/>
    </source>
</evidence>
<dbReference type="Pfam" id="PF12698">
    <property type="entry name" value="ABC2_membrane_3"/>
    <property type="match status" value="1"/>
</dbReference>
<feature type="transmembrane region" description="Helical" evidence="5">
    <location>
        <begin position="277"/>
        <end position="296"/>
    </location>
</feature>
<feature type="transmembrane region" description="Helical" evidence="5">
    <location>
        <begin position="15"/>
        <end position="34"/>
    </location>
</feature>
<keyword evidence="5" id="KW-1003">Cell membrane</keyword>
<keyword evidence="3 5" id="KW-1133">Transmembrane helix</keyword>
<comment type="similarity">
    <text evidence="5">Belongs to the ABC-2 integral membrane protein family.</text>
</comment>
<dbReference type="AlphaFoldDB" id="A0A371PH04"/>
<organism evidence="7 8">
    <name type="scientific">Paenibacillus paeoniae</name>
    <dbReference type="NCBI Taxonomy" id="2292705"/>
    <lineage>
        <taxon>Bacteria</taxon>
        <taxon>Bacillati</taxon>
        <taxon>Bacillota</taxon>
        <taxon>Bacilli</taxon>
        <taxon>Bacillales</taxon>
        <taxon>Paenibacillaceae</taxon>
        <taxon>Paenibacillus</taxon>
    </lineage>
</organism>
<dbReference type="InterPro" id="IPR013525">
    <property type="entry name" value="ABC2_TM"/>
</dbReference>
<dbReference type="InterPro" id="IPR047817">
    <property type="entry name" value="ABC2_TM_bact-type"/>
</dbReference>
<keyword evidence="5" id="KW-0813">Transport</keyword>
<comment type="subcellular location">
    <subcellularLocation>
        <location evidence="5">Cell membrane</location>
        <topology evidence="5">Multi-pass membrane protein</topology>
    </subcellularLocation>
    <subcellularLocation>
        <location evidence="1">Membrane</location>
        <topology evidence="1">Multi-pass membrane protein</topology>
    </subcellularLocation>
</comment>
<dbReference type="PRINTS" id="PR00164">
    <property type="entry name" value="ABC2TRNSPORT"/>
</dbReference>
<evidence type="ECO:0000256" key="5">
    <source>
        <dbReference type="RuleBase" id="RU361157"/>
    </source>
</evidence>
<dbReference type="Proteomes" id="UP000261905">
    <property type="component" value="Unassembled WGS sequence"/>
</dbReference>